<accession>A0A081CB04</accession>
<dbReference type="HOGENOM" id="CLU_2491504_0_0_0"/>
<reference evidence="1" key="1">
    <citation type="journal article" date="2015" name="PeerJ">
        <title>First genomic representation of candidate bacterial phylum KSB3 points to enhanced environmental sensing as a trigger of wastewater bulking.</title>
        <authorList>
            <person name="Sekiguchi Y."/>
            <person name="Ohashi A."/>
            <person name="Parks D.H."/>
            <person name="Yamauchi T."/>
            <person name="Tyson G.W."/>
            <person name="Hugenholtz P."/>
        </authorList>
    </citation>
    <scope>NUCLEOTIDE SEQUENCE [LARGE SCALE GENOMIC DNA]</scope>
</reference>
<proteinExistence type="predicted"/>
<name>A0A081CB04_VECG1</name>
<gene>
    <name evidence="1" type="ORF">U27_02588</name>
</gene>
<organism evidence="1">
    <name type="scientific">Vecturithrix granuli</name>
    <dbReference type="NCBI Taxonomy" id="1499967"/>
    <lineage>
        <taxon>Bacteria</taxon>
        <taxon>Candidatus Moduliflexota</taxon>
        <taxon>Candidatus Vecturitrichia</taxon>
        <taxon>Candidatus Vecturitrichales</taxon>
        <taxon>Candidatus Vecturitrichaceae</taxon>
        <taxon>Candidatus Vecturithrix</taxon>
    </lineage>
</organism>
<dbReference type="Proteomes" id="UP000030661">
    <property type="component" value="Unassembled WGS sequence"/>
</dbReference>
<keyword evidence="2" id="KW-1185">Reference proteome</keyword>
<dbReference type="AlphaFoldDB" id="A0A081CB04"/>
<evidence type="ECO:0000313" key="2">
    <source>
        <dbReference type="Proteomes" id="UP000030661"/>
    </source>
</evidence>
<sequence length="86" mass="10531">MSAGKILEFNPIRDKNGRRRFDRELEMLLRTKSRHYRELQIIWQNDPDVLQWCATHQEHWTRLVKQFGYNNEARRSSRLVHSHSKN</sequence>
<dbReference type="EMBL" id="DF820483">
    <property type="protein sequence ID" value="GAK61759.1"/>
    <property type="molecule type" value="Genomic_DNA"/>
</dbReference>
<protein>
    <submittedName>
        <fullName evidence="1">Uncharacterized protein</fullName>
    </submittedName>
</protein>
<dbReference type="STRING" id="1499967.U27_02588"/>
<evidence type="ECO:0000313" key="1">
    <source>
        <dbReference type="EMBL" id="GAK61759.1"/>
    </source>
</evidence>